<keyword evidence="2" id="KW-1185">Reference proteome</keyword>
<reference evidence="1 2" key="1">
    <citation type="journal article" date="2019" name="Int. J. Syst. Evol. Microbiol.">
        <title>The Global Catalogue of Microorganisms (GCM) 10K type strain sequencing project: providing services to taxonomists for standard genome sequencing and annotation.</title>
        <authorList>
            <consortium name="The Broad Institute Genomics Platform"/>
            <consortium name="The Broad Institute Genome Sequencing Center for Infectious Disease"/>
            <person name="Wu L."/>
            <person name="Ma J."/>
        </authorList>
    </citation>
    <scope>NUCLEOTIDE SEQUENCE [LARGE SCALE GENOMIC DNA]</scope>
    <source>
        <strain evidence="1 2">JCM 15933</strain>
    </source>
</reference>
<comment type="caution">
    <text evidence="1">The sequence shown here is derived from an EMBL/GenBank/DDBJ whole genome shotgun (WGS) entry which is preliminary data.</text>
</comment>
<name>A0ABN2BRR1_9ACTN</name>
<evidence type="ECO:0000313" key="2">
    <source>
        <dbReference type="Proteomes" id="UP001501470"/>
    </source>
</evidence>
<protein>
    <submittedName>
        <fullName evidence="1">DUF3626 domain-containing protein</fullName>
    </submittedName>
</protein>
<evidence type="ECO:0000313" key="1">
    <source>
        <dbReference type="EMBL" id="GAA1544829.1"/>
    </source>
</evidence>
<dbReference type="Pfam" id="PF12294">
    <property type="entry name" value="DUF3626"/>
    <property type="match status" value="2"/>
</dbReference>
<accession>A0ABN2BRR1</accession>
<dbReference type="Proteomes" id="UP001501470">
    <property type="component" value="Unassembled WGS sequence"/>
</dbReference>
<sequence>MDAQLTAAQLEALGHVRAAAGPRTDPVDAVVTINFHPDRIDAGGRTVIAGLLADGRFRSQFETGISNGGLTAHPGGDRDRWEERMFGGAYQRPGVVPADRPKYGALDLRRHPAGAARRFGSAHLRLRPEVNTRATFTLGDSFHEPREAGVFDALAPVLAGLADHVAAAGPLDDYVEAQVHGPVDLARDVAALVLDDSFAGHLPAAETLADRYGIKLEWRAGPRLSPDEIDDEFRGPEVRPLAVLLCERWSRPFVDAELIGRAARAAHADPERLQLLKYLWHTLTVHGG</sequence>
<organism evidence="1 2">
    <name type="scientific">Dactylosporangium maewongense</name>
    <dbReference type="NCBI Taxonomy" id="634393"/>
    <lineage>
        <taxon>Bacteria</taxon>
        <taxon>Bacillati</taxon>
        <taxon>Actinomycetota</taxon>
        <taxon>Actinomycetes</taxon>
        <taxon>Micromonosporales</taxon>
        <taxon>Micromonosporaceae</taxon>
        <taxon>Dactylosporangium</taxon>
    </lineage>
</organism>
<gene>
    <name evidence="1" type="ORF">GCM10009827_075860</name>
</gene>
<dbReference type="InterPro" id="IPR022074">
    <property type="entry name" value="DUF3626"/>
</dbReference>
<dbReference type="RefSeq" id="WP_344507835.1">
    <property type="nucleotide sequence ID" value="NZ_BAAAQD010000018.1"/>
</dbReference>
<dbReference type="EMBL" id="BAAAQD010000018">
    <property type="protein sequence ID" value="GAA1544829.1"/>
    <property type="molecule type" value="Genomic_DNA"/>
</dbReference>
<proteinExistence type="predicted"/>